<protein>
    <submittedName>
        <fullName evidence="1">S-adenosyl-L-methionine-dependent methyltransferase</fullName>
    </submittedName>
</protein>
<sequence length="249" mass="27922">MSTTMPEEIFEKYPSLKKFKDEGYSEWKGGRERALLAYIKQHSEFAQMHDSPSKVLKAMDDFASQEDFLINIGSDKGRIVADLLTENKPKVLVELGGYVGYSAILFADQMRRSAGTDRPPRLWSLEFEPEFAAIAKELIAIAGLTEVVTVVTGPADESLRNLKADGELEHIDFLFIDHVEDLYEQDLKVCEELGLLKTGSVVVADNVVRPGAPKYREYVRGHPGLRSWGVRGLIMPGELEDELEVSEML</sequence>
<keyword evidence="2" id="KW-1185">Reference proteome</keyword>
<comment type="caution">
    <text evidence="1">The sequence shown here is derived from an EMBL/GenBank/DDBJ whole genome shotgun (WGS) entry which is preliminary data.</text>
</comment>
<name>A0ACB6RH88_9PLEO</name>
<gene>
    <name evidence="1" type="ORF">BDR25DRAFT_338602</name>
</gene>
<reference evidence="1" key="1">
    <citation type="journal article" date="2020" name="Stud. Mycol.">
        <title>101 Dothideomycetes genomes: a test case for predicting lifestyles and emergence of pathogens.</title>
        <authorList>
            <person name="Haridas S."/>
            <person name="Albert R."/>
            <person name="Binder M."/>
            <person name="Bloem J."/>
            <person name="Labutti K."/>
            <person name="Salamov A."/>
            <person name="Andreopoulos B."/>
            <person name="Baker S."/>
            <person name="Barry K."/>
            <person name="Bills G."/>
            <person name="Bluhm B."/>
            <person name="Cannon C."/>
            <person name="Castanera R."/>
            <person name="Culley D."/>
            <person name="Daum C."/>
            <person name="Ezra D."/>
            <person name="Gonzalez J."/>
            <person name="Henrissat B."/>
            <person name="Kuo A."/>
            <person name="Liang C."/>
            <person name="Lipzen A."/>
            <person name="Lutzoni F."/>
            <person name="Magnuson J."/>
            <person name="Mondo S."/>
            <person name="Nolan M."/>
            <person name="Ohm R."/>
            <person name="Pangilinan J."/>
            <person name="Park H.-J."/>
            <person name="Ramirez L."/>
            <person name="Alfaro M."/>
            <person name="Sun H."/>
            <person name="Tritt A."/>
            <person name="Yoshinaga Y."/>
            <person name="Zwiers L.-H."/>
            <person name="Turgeon B."/>
            <person name="Goodwin S."/>
            <person name="Spatafora J."/>
            <person name="Crous P."/>
            <person name="Grigoriev I."/>
        </authorList>
    </citation>
    <scope>NUCLEOTIDE SEQUENCE</scope>
    <source>
        <strain evidence="1">ATCC 200398</strain>
    </source>
</reference>
<accession>A0ACB6RH88</accession>
<evidence type="ECO:0000313" key="2">
    <source>
        <dbReference type="Proteomes" id="UP000799755"/>
    </source>
</evidence>
<proteinExistence type="predicted"/>
<keyword evidence="1" id="KW-0808">Transferase</keyword>
<dbReference type="Proteomes" id="UP000799755">
    <property type="component" value="Unassembled WGS sequence"/>
</dbReference>
<keyword evidence="1" id="KW-0489">Methyltransferase</keyword>
<dbReference type="EMBL" id="MU003492">
    <property type="protein sequence ID" value="KAF2477882.1"/>
    <property type="molecule type" value="Genomic_DNA"/>
</dbReference>
<evidence type="ECO:0000313" key="1">
    <source>
        <dbReference type="EMBL" id="KAF2477882.1"/>
    </source>
</evidence>
<organism evidence="1 2">
    <name type="scientific">Lindgomyces ingoldianus</name>
    <dbReference type="NCBI Taxonomy" id="673940"/>
    <lineage>
        <taxon>Eukaryota</taxon>
        <taxon>Fungi</taxon>
        <taxon>Dikarya</taxon>
        <taxon>Ascomycota</taxon>
        <taxon>Pezizomycotina</taxon>
        <taxon>Dothideomycetes</taxon>
        <taxon>Pleosporomycetidae</taxon>
        <taxon>Pleosporales</taxon>
        <taxon>Lindgomycetaceae</taxon>
        <taxon>Lindgomyces</taxon>
    </lineage>
</organism>